<dbReference type="VEuPathDB" id="VectorBase:RPRC011781"/>
<dbReference type="eggNOG" id="KOG1041">
    <property type="taxonomic scope" value="Eukaryota"/>
</dbReference>
<keyword evidence="2" id="KW-1185">Reference proteome</keyword>
<accession>T1I662</accession>
<evidence type="ECO:0000313" key="2">
    <source>
        <dbReference type="Proteomes" id="UP000015103"/>
    </source>
</evidence>
<dbReference type="AlphaFoldDB" id="T1I662"/>
<evidence type="ECO:0000313" key="1">
    <source>
        <dbReference type="EnsemblMetazoa" id="RPRC011781-PA"/>
    </source>
</evidence>
<dbReference type="Proteomes" id="UP000015103">
    <property type="component" value="Unassembled WGS sequence"/>
</dbReference>
<dbReference type="STRING" id="13249.T1I662"/>
<dbReference type="InParanoid" id="T1I662"/>
<dbReference type="EnsemblMetazoa" id="RPRC011781-RA">
    <property type="protein sequence ID" value="RPRC011781-PA"/>
    <property type="gene ID" value="RPRC011781"/>
</dbReference>
<protein>
    <submittedName>
        <fullName evidence="1">Uncharacterized protein</fullName>
    </submittedName>
</protein>
<dbReference type="HOGENOM" id="CLU_967454_0_0_1"/>
<reference evidence="1" key="1">
    <citation type="submission" date="2015-05" db="UniProtKB">
        <authorList>
            <consortium name="EnsemblMetazoa"/>
        </authorList>
    </citation>
    <scope>IDENTIFICATION</scope>
</reference>
<dbReference type="EMBL" id="ACPB03011885">
    <property type="status" value="NOT_ANNOTATED_CDS"/>
    <property type="molecule type" value="Genomic_DNA"/>
</dbReference>
<organism evidence="1 2">
    <name type="scientific">Rhodnius prolixus</name>
    <name type="common">Triatomid bug</name>
    <dbReference type="NCBI Taxonomy" id="13249"/>
    <lineage>
        <taxon>Eukaryota</taxon>
        <taxon>Metazoa</taxon>
        <taxon>Ecdysozoa</taxon>
        <taxon>Arthropoda</taxon>
        <taxon>Hexapoda</taxon>
        <taxon>Insecta</taxon>
        <taxon>Pterygota</taxon>
        <taxon>Neoptera</taxon>
        <taxon>Paraneoptera</taxon>
        <taxon>Hemiptera</taxon>
        <taxon>Heteroptera</taxon>
        <taxon>Panheteroptera</taxon>
        <taxon>Cimicomorpha</taxon>
        <taxon>Reduviidae</taxon>
        <taxon>Triatominae</taxon>
        <taxon>Rhodnius</taxon>
    </lineage>
</organism>
<proteinExistence type="predicted"/>
<name>T1I662_RHOPR</name>
<sequence>MGKCPRKPIYRCARKLTYRCARKPTCRCARKPTYRCARKPTYRCARKPTYRCARKPTCRCARKPTCRCARKPTCRCTNLSTSQYSQPHGGRDIKLEIMTVSSNSSSILLVWDFHPAVKPIKKACKYSGLFARYKDECPLQNTERVTIFFWPVIYLKRLKALSQDCWCYLDREKYGPGGTAMLAFPSKLSPPEEDTFSPPVRYLIVETLNLKTGNAIIPNSAEQVVILETKSSEDKVRKLSRAKGGAVNTRRVASSAAVGGESHEEEVAFYGRPYPDVLEPAVLPGAAL</sequence>